<feature type="transmembrane region" description="Helical" evidence="1">
    <location>
        <begin position="7"/>
        <end position="24"/>
    </location>
</feature>
<protein>
    <submittedName>
        <fullName evidence="2">Uncharacterized protein</fullName>
    </submittedName>
</protein>
<feature type="transmembrane region" description="Helical" evidence="1">
    <location>
        <begin position="44"/>
        <end position="69"/>
    </location>
</feature>
<proteinExistence type="predicted"/>
<comment type="caution">
    <text evidence="2">The sequence shown here is derived from an EMBL/GenBank/DDBJ whole genome shotgun (WGS) entry which is preliminary data.</text>
</comment>
<name>A0A1X1L658_STRMT</name>
<gene>
    <name evidence="2" type="ORF">B7692_06655</name>
</gene>
<keyword evidence="1" id="KW-0812">Transmembrane</keyword>
<dbReference type="RefSeq" id="WP_084930269.1">
    <property type="nucleotide sequence ID" value="NZ_JALDTY010000004.1"/>
</dbReference>
<keyword evidence="1" id="KW-1133">Transmembrane helix</keyword>
<organism evidence="2 3">
    <name type="scientific">Streptococcus mitis</name>
    <dbReference type="NCBI Taxonomy" id="28037"/>
    <lineage>
        <taxon>Bacteria</taxon>
        <taxon>Bacillati</taxon>
        <taxon>Bacillota</taxon>
        <taxon>Bacilli</taxon>
        <taxon>Lactobacillales</taxon>
        <taxon>Streptococcaceae</taxon>
        <taxon>Streptococcus</taxon>
        <taxon>Streptococcus mitis group</taxon>
    </lineage>
</organism>
<sequence length="168" mass="19588">MIKNIKLFVLSIFAVFIFVVRYILISKDILQDKFRFEFNVYTMFIFIVISLIITIGVFILNIHINYYVISKLLNKFCDINVSRSYLKNSLYYTYISAYSIANFVLIILGLGTKITNQYFIFISVINYVLVSLLMLLELKKLNVPNKVNILLASLIFLGNSLTILYMML</sequence>
<evidence type="ECO:0000313" key="3">
    <source>
        <dbReference type="Proteomes" id="UP000193206"/>
    </source>
</evidence>
<evidence type="ECO:0000313" key="2">
    <source>
        <dbReference type="EMBL" id="ORP07094.1"/>
    </source>
</evidence>
<feature type="transmembrane region" description="Helical" evidence="1">
    <location>
        <begin position="118"/>
        <end position="136"/>
    </location>
</feature>
<dbReference type="EMBL" id="NCVN01000038">
    <property type="protein sequence ID" value="ORP07094.1"/>
    <property type="molecule type" value="Genomic_DNA"/>
</dbReference>
<evidence type="ECO:0000256" key="1">
    <source>
        <dbReference type="SAM" id="Phobius"/>
    </source>
</evidence>
<keyword evidence="1" id="KW-0472">Membrane</keyword>
<dbReference type="Proteomes" id="UP000193206">
    <property type="component" value="Unassembled WGS sequence"/>
</dbReference>
<feature type="transmembrane region" description="Helical" evidence="1">
    <location>
        <begin position="90"/>
        <end position="112"/>
    </location>
</feature>
<accession>A0A1X1L658</accession>
<feature type="transmembrane region" description="Helical" evidence="1">
    <location>
        <begin position="148"/>
        <end position="167"/>
    </location>
</feature>
<reference evidence="2 3" key="1">
    <citation type="journal article" date="2016" name="Eur. J. Clin. Microbiol. Infect. Dis.">
        <title>Whole genome sequencing as a tool for phylogenetic analysis of clinical strains of Mitis group streptococci.</title>
        <authorList>
            <person name="Rasmussen L.H."/>
            <person name="Dargis R."/>
            <person name="Hojholt K."/>
            <person name="Christensen J.J."/>
            <person name="Skovgaard O."/>
            <person name="Justesen U.S."/>
            <person name="Rosenvinge F.S."/>
            <person name="Moser C."/>
            <person name="Lukjancenko O."/>
            <person name="Rasmussen S."/>
            <person name="Nielsen X.C."/>
        </authorList>
    </citation>
    <scope>NUCLEOTIDE SEQUENCE [LARGE SCALE GENOMIC DNA]</scope>
    <source>
        <strain evidence="2 3">B_009152_10</strain>
    </source>
</reference>
<dbReference type="AlphaFoldDB" id="A0A1X1L658"/>